<proteinExistence type="predicted"/>
<dbReference type="STRING" id="419481.SAMN05216233_101621"/>
<reference evidence="1 2" key="1">
    <citation type="submission" date="2016-10" db="EMBL/GenBank/DDBJ databases">
        <authorList>
            <person name="de Groot N.N."/>
        </authorList>
    </citation>
    <scope>NUCLEOTIDE SEQUENCE [LARGE SCALE GENOMIC DNA]</scope>
    <source>
        <strain evidence="1 2">AA1</strain>
    </source>
</reference>
<name>A0A1G5B4K3_9BACT</name>
<dbReference type="AlphaFoldDB" id="A0A1G5B4K3"/>
<keyword evidence="2" id="KW-1185">Reference proteome</keyword>
<dbReference type="RefSeq" id="WP_092208079.1">
    <property type="nucleotide sequence ID" value="NZ_FMUX01000001.1"/>
</dbReference>
<protein>
    <recommendedName>
        <fullName evidence="3">Phage protein D</fullName>
    </recommendedName>
</protein>
<dbReference type="EMBL" id="FMUX01000001">
    <property type="protein sequence ID" value="SCX85067.1"/>
    <property type="molecule type" value="Genomic_DNA"/>
</dbReference>
<dbReference type="Pfam" id="PF05954">
    <property type="entry name" value="Phage_GPD"/>
    <property type="match status" value="1"/>
</dbReference>
<gene>
    <name evidence="1" type="ORF">SAMN05216233_101621</name>
</gene>
<evidence type="ECO:0008006" key="3">
    <source>
        <dbReference type="Google" id="ProtNLM"/>
    </source>
</evidence>
<evidence type="ECO:0000313" key="1">
    <source>
        <dbReference type="EMBL" id="SCX85067.1"/>
    </source>
</evidence>
<accession>A0A1G5B4K3</accession>
<dbReference type="SUPFAM" id="SSF69279">
    <property type="entry name" value="Phage tail proteins"/>
    <property type="match status" value="1"/>
</dbReference>
<dbReference type="Proteomes" id="UP000198870">
    <property type="component" value="Unassembled WGS sequence"/>
</dbReference>
<organism evidence="1 2">
    <name type="scientific">Desulfoluna spongiiphila</name>
    <dbReference type="NCBI Taxonomy" id="419481"/>
    <lineage>
        <taxon>Bacteria</taxon>
        <taxon>Pseudomonadati</taxon>
        <taxon>Thermodesulfobacteriota</taxon>
        <taxon>Desulfobacteria</taxon>
        <taxon>Desulfobacterales</taxon>
        <taxon>Desulfolunaceae</taxon>
        <taxon>Desulfoluna</taxon>
    </lineage>
</organism>
<dbReference type="OrthoDB" id="4070623at2"/>
<evidence type="ECO:0000313" key="2">
    <source>
        <dbReference type="Proteomes" id="UP000198870"/>
    </source>
</evidence>
<sequence>MMRQARLNLTFEGKDISKEISPYLKSMTYTDFASGKADDLQITLEDTGGLWSGDWFPEKGSRVKAEIECSAWGDLGDLSLSCGSFQVDDITSSGPPAIVTMKAISSMTSTAIKNELKERVWEAITLEQLAGGIAAEHGLSLFFSADQDAPYERVTQSKESDLALLARLCRARGLNLKMAEEKLVLYEGKTFEAKAPVFTLKKGASEILTWSFNTKSHNIYRACTVQFFDPTKKRLVEHTFTPENSPKTGQTLVVNSRVESIAEAQTQAVAELRSANKEEVKASFSLVGNPRALAGLNVRVEGFGIFDGIYFIDEAKHSLGSGYKTNATLRKVLGY</sequence>